<keyword evidence="3" id="KW-1185">Reference proteome</keyword>
<proteinExistence type="predicted"/>
<organism evidence="2 3">
    <name type="scientific">Ectocarpus siliculosus</name>
    <name type="common">Brown alga</name>
    <name type="synonym">Conferva siliculosa</name>
    <dbReference type="NCBI Taxonomy" id="2880"/>
    <lineage>
        <taxon>Eukaryota</taxon>
        <taxon>Sar</taxon>
        <taxon>Stramenopiles</taxon>
        <taxon>Ochrophyta</taxon>
        <taxon>PX clade</taxon>
        <taxon>Phaeophyceae</taxon>
        <taxon>Ectocarpales</taxon>
        <taxon>Ectocarpaceae</taxon>
        <taxon>Ectocarpus</taxon>
    </lineage>
</organism>
<accession>D7G5D1</accession>
<reference evidence="2 3" key="1">
    <citation type="journal article" date="2010" name="Nature">
        <title>The Ectocarpus genome and the independent evolution of multicellularity in brown algae.</title>
        <authorList>
            <person name="Cock J.M."/>
            <person name="Sterck L."/>
            <person name="Rouze P."/>
            <person name="Scornet D."/>
            <person name="Allen A.E."/>
            <person name="Amoutzias G."/>
            <person name="Anthouard V."/>
            <person name="Artiguenave F."/>
            <person name="Aury J.M."/>
            <person name="Badger J.H."/>
            <person name="Beszteri B."/>
            <person name="Billiau K."/>
            <person name="Bonnet E."/>
            <person name="Bothwell J.H."/>
            <person name="Bowler C."/>
            <person name="Boyen C."/>
            <person name="Brownlee C."/>
            <person name="Carrano C.J."/>
            <person name="Charrier B."/>
            <person name="Cho G.Y."/>
            <person name="Coelho S.M."/>
            <person name="Collen J."/>
            <person name="Corre E."/>
            <person name="Da Silva C."/>
            <person name="Delage L."/>
            <person name="Delaroque N."/>
            <person name="Dittami S.M."/>
            <person name="Doulbeau S."/>
            <person name="Elias M."/>
            <person name="Farnham G."/>
            <person name="Gachon C.M."/>
            <person name="Gschloessl B."/>
            <person name="Heesch S."/>
            <person name="Jabbari K."/>
            <person name="Jubin C."/>
            <person name="Kawai H."/>
            <person name="Kimura K."/>
            <person name="Kloareg B."/>
            <person name="Kupper F.C."/>
            <person name="Lang D."/>
            <person name="Le Bail A."/>
            <person name="Leblanc C."/>
            <person name="Lerouge P."/>
            <person name="Lohr M."/>
            <person name="Lopez P.J."/>
            <person name="Martens C."/>
            <person name="Maumus F."/>
            <person name="Michel G."/>
            <person name="Miranda-Saavedra D."/>
            <person name="Morales J."/>
            <person name="Moreau H."/>
            <person name="Motomura T."/>
            <person name="Nagasato C."/>
            <person name="Napoli C.A."/>
            <person name="Nelson D.R."/>
            <person name="Nyvall-Collen P."/>
            <person name="Peters A.F."/>
            <person name="Pommier C."/>
            <person name="Potin P."/>
            <person name="Poulain J."/>
            <person name="Quesneville H."/>
            <person name="Read B."/>
            <person name="Rensing S.A."/>
            <person name="Ritter A."/>
            <person name="Rousvoal S."/>
            <person name="Samanta M."/>
            <person name="Samson G."/>
            <person name="Schroeder D.C."/>
            <person name="Segurens B."/>
            <person name="Strittmatter M."/>
            <person name="Tonon T."/>
            <person name="Tregear J.W."/>
            <person name="Valentin K."/>
            <person name="von Dassow P."/>
            <person name="Yamagishi T."/>
            <person name="Van de Peer Y."/>
            <person name="Wincker P."/>
        </authorList>
    </citation>
    <scope>NUCLEOTIDE SEQUENCE [LARGE SCALE GENOMIC DNA]</scope>
    <source>
        <strain evidence="3">Ec32 / CCAP1310/4</strain>
    </source>
</reference>
<protein>
    <submittedName>
        <fullName evidence="2">Uncharacterized protein</fullName>
    </submittedName>
</protein>
<dbReference type="AlphaFoldDB" id="D7G5D1"/>
<feature type="compositionally biased region" description="Polar residues" evidence="1">
    <location>
        <begin position="35"/>
        <end position="45"/>
    </location>
</feature>
<gene>
    <name evidence="2" type="ORF">Esi_0630_0001</name>
</gene>
<feature type="region of interest" description="Disordered" evidence="1">
    <location>
        <begin position="21"/>
        <end position="83"/>
    </location>
</feature>
<sequence length="83" mass="8743">MDWPGEDVFDPRQLACRSWAVDVPGPESDPASVPDSVTASDTASGPDSGPDSRPTGMLSTLVEPSRLTTSQTNPHAYPCPDSE</sequence>
<evidence type="ECO:0000256" key="1">
    <source>
        <dbReference type="SAM" id="MobiDB-lite"/>
    </source>
</evidence>
<dbReference type="Proteomes" id="UP000002630">
    <property type="component" value="Unassembled WGS sequence"/>
</dbReference>
<dbReference type="EMBL" id="FN649760">
    <property type="protein sequence ID" value="CBJ33825.1"/>
    <property type="molecule type" value="Genomic_DNA"/>
</dbReference>
<evidence type="ECO:0000313" key="2">
    <source>
        <dbReference type="EMBL" id="CBJ33825.1"/>
    </source>
</evidence>
<name>D7G5D1_ECTSI</name>
<dbReference type="InParanoid" id="D7G5D1"/>
<evidence type="ECO:0000313" key="3">
    <source>
        <dbReference type="Proteomes" id="UP000002630"/>
    </source>
</evidence>